<keyword evidence="3" id="KW-1185">Reference proteome</keyword>
<accession>A1WH30</accession>
<protein>
    <recommendedName>
        <fullName evidence="4">FixH family protein</fullName>
    </recommendedName>
</protein>
<dbReference type="Proteomes" id="UP000000374">
    <property type="component" value="Chromosome"/>
</dbReference>
<keyword evidence="1" id="KW-1133">Transmembrane helix</keyword>
<feature type="transmembrane region" description="Helical" evidence="1">
    <location>
        <begin position="20"/>
        <end position="43"/>
    </location>
</feature>
<dbReference type="HOGENOM" id="CLU_190053_0_0_4"/>
<evidence type="ECO:0008006" key="4">
    <source>
        <dbReference type="Google" id="ProtNLM"/>
    </source>
</evidence>
<dbReference type="eggNOG" id="COG3198">
    <property type="taxonomic scope" value="Bacteria"/>
</dbReference>
<proteinExistence type="predicted"/>
<name>A1WH30_VEREI</name>
<dbReference type="RefSeq" id="WP_011808948.1">
    <property type="nucleotide sequence ID" value="NC_008786.1"/>
</dbReference>
<keyword evidence="1" id="KW-0472">Membrane</keyword>
<evidence type="ECO:0000313" key="3">
    <source>
        <dbReference type="Proteomes" id="UP000000374"/>
    </source>
</evidence>
<reference evidence="3" key="1">
    <citation type="submission" date="2006-12" db="EMBL/GenBank/DDBJ databases">
        <title>Complete sequence of chromosome 1 of Verminephrobacter eiseniae EF01-2.</title>
        <authorList>
            <person name="Copeland A."/>
            <person name="Lucas S."/>
            <person name="Lapidus A."/>
            <person name="Barry K."/>
            <person name="Detter J.C."/>
            <person name="Glavina del Rio T."/>
            <person name="Dalin E."/>
            <person name="Tice H."/>
            <person name="Pitluck S."/>
            <person name="Chertkov O."/>
            <person name="Brettin T."/>
            <person name="Bruce D."/>
            <person name="Han C."/>
            <person name="Tapia R."/>
            <person name="Gilna P."/>
            <person name="Schmutz J."/>
            <person name="Larimer F."/>
            <person name="Land M."/>
            <person name="Hauser L."/>
            <person name="Kyrpides N."/>
            <person name="Kim E."/>
            <person name="Stahl D."/>
            <person name="Richardson P."/>
        </authorList>
    </citation>
    <scope>NUCLEOTIDE SEQUENCE [LARGE SCALE GENOMIC DNA]</scope>
    <source>
        <strain evidence="3">EF01-2</strain>
    </source>
</reference>
<dbReference type="InterPro" id="IPR008620">
    <property type="entry name" value="FixH"/>
</dbReference>
<dbReference type="AlphaFoldDB" id="A1WH30"/>
<dbReference type="GeneID" id="76459825"/>
<organism evidence="2 3">
    <name type="scientific">Verminephrobacter eiseniae (strain EF01-2)</name>
    <dbReference type="NCBI Taxonomy" id="391735"/>
    <lineage>
        <taxon>Bacteria</taxon>
        <taxon>Pseudomonadati</taxon>
        <taxon>Pseudomonadota</taxon>
        <taxon>Betaproteobacteria</taxon>
        <taxon>Burkholderiales</taxon>
        <taxon>Comamonadaceae</taxon>
        <taxon>Verminephrobacter</taxon>
    </lineage>
</organism>
<evidence type="ECO:0000313" key="2">
    <source>
        <dbReference type="EMBL" id="ABM56937.1"/>
    </source>
</evidence>
<gene>
    <name evidence="2" type="ordered locus">Veis_1165</name>
</gene>
<evidence type="ECO:0000256" key="1">
    <source>
        <dbReference type="SAM" id="Phobius"/>
    </source>
</evidence>
<dbReference type="OrthoDB" id="5295180at2"/>
<dbReference type="Pfam" id="PF05751">
    <property type="entry name" value="FixH"/>
    <property type="match status" value="1"/>
</dbReference>
<dbReference type="STRING" id="391735.Veis_1165"/>
<sequence length="92" mass="9990">MSSNPVVASPVAAPWWKFGHVWLVLAGPAIVVVAGFVTLWLALSRPDPVVEPDYYRLGMEINKTLAHPDKSLAPALKARNHAATPEQSLPPR</sequence>
<dbReference type="KEGG" id="vei:Veis_1165"/>
<dbReference type="EMBL" id="CP000542">
    <property type="protein sequence ID" value="ABM56937.1"/>
    <property type="molecule type" value="Genomic_DNA"/>
</dbReference>
<keyword evidence="1" id="KW-0812">Transmembrane</keyword>